<gene>
    <name evidence="3" type="ORF">HUT08_07345</name>
</gene>
<keyword evidence="4" id="KW-1185">Reference proteome</keyword>
<evidence type="ECO:0000256" key="1">
    <source>
        <dbReference type="SAM" id="MobiDB-lite"/>
    </source>
</evidence>
<name>A0A7H8N4X7_9ACTN</name>
<keyword evidence="2" id="KW-0472">Membrane</keyword>
<feature type="compositionally biased region" description="Polar residues" evidence="1">
    <location>
        <begin position="1"/>
        <end position="11"/>
    </location>
</feature>
<feature type="transmembrane region" description="Helical" evidence="2">
    <location>
        <begin position="102"/>
        <end position="122"/>
    </location>
</feature>
<dbReference type="EMBL" id="CP054929">
    <property type="protein sequence ID" value="QKW49393.1"/>
    <property type="molecule type" value="Genomic_DNA"/>
</dbReference>
<sequence>MTAPLTPSDQPSEPPAPGSGAQPHPAYPTPAHAAHGAGRHGTGPGLRAELRDAAVITGALTAAGALLGVLWVWLAPRVQMVLIGNAVYPKNSESEEAIGADGTFVLIGLGAGLVTAAVVFCFRRAAGVPVVLALALGGLLGSWLGWRFGVFLGPDTDIAASAREAGERVTFDGPLELGAKGALLAWPVAAMVTQLILTGLFGPRDPEPDDLPYATGQPATTPHQADEDPPGPPAGRGLDKGPGQPQGRPEPGHGASTRQPPGTSGPPAEGR</sequence>
<dbReference type="RefSeq" id="WP_176161127.1">
    <property type="nucleotide sequence ID" value="NZ_CP054929.1"/>
</dbReference>
<feature type="compositionally biased region" description="Low complexity" evidence="1">
    <location>
        <begin position="241"/>
        <end position="254"/>
    </location>
</feature>
<feature type="region of interest" description="Disordered" evidence="1">
    <location>
        <begin position="1"/>
        <end position="43"/>
    </location>
</feature>
<organism evidence="3 4">
    <name type="scientific">Streptomyces buecherae</name>
    <dbReference type="NCBI Taxonomy" id="2763006"/>
    <lineage>
        <taxon>Bacteria</taxon>
        <taxon>Bacillati</taxon>
        <taxon>Actinomycetota</taxon>
        <taxon>Actinomycetes</taxon>
        <taxon>Kitasatosporales</taxon>
        <taxon>Streptomycetaceae</taxon>
        <taxon>Streptomyces</taxon>
    </lineage>
</organism>
<feature type="transmembrane region" description="Helical" evidence="2">
    <location>
        <begin position="53"/>
        <end position="74"/>
    </location>
</feature>
<accession>A0A7H8N4X7</accession>
<dbReference type="Proteomes" id="UP000509303">
    <property type="component" value="Chromosome"/>
</dbReference>
<protein>
    <recommendedName>
        <fullName evidence="5">ABC transporter permease</fullName>
    </recommendedName>
</protein>
<keyword evidence="2" id="KW-0812">Transmembrane</keyword>
<evidence type="ECO:0000313" key="4">
    <source>
        <dbReference type="Proteomes" id="UP000509303"/>
    </source>
</evidence>
<feature type="transmembrane region" description="Helical" evidence="2">
    <location>
        <begin position="129"/>
        <end position="146"/>
    </location>
</feature>
<proteinExistence type="predicted"/>
<feature type="region of interest" description="Disordered" evidence="1">
    <location>
        <begin position="206"/>
        <end position="271"/>
    </location>
</feature>
<evidence type="ECO:0000313" key="3">
    <source>
        <dbReference type="EMBL" id="QKW49393.1"/>
    </source>
</evidence>
<evidence type="ECO:0008006" key="5">
    <source>
        <dbReference type="Google" id="ProtNLM"/>
    </source>
</evidence>
<reference evidence="3 4" key="1">
    <citation type="submission" date="2020-06" db="EMBL/GenBank/DDBJ databases">
        <title>Genome mining for natural products.</title>
        <authorList>
            <person name="Zhang B."/>
            <person name="Shi J."/>
            <person name="Ge H."/>
        </authorList>
    </citation>
    <scope>NUCLEOTIDE SEQUENCE [LARGE SCALE GENOMIC DNA]</scope>
    <source>
        <strain evidence="3 4">NA00687</strain>
    </source>
</reference>
<evidence type="ECO:0000256" key="2">
    <source>
        <dbReference type="SAM" id="Phobius"/>
    </source>
</evidence>
<keyword evidence="2" id="KW-1133">Transmembrane helix</keyword>
<dbReference type="AlphaFoldDB" id="A0A7H8N4X7"/>